<reference evidence="1" key="1">
    <citation type="submission" date="2022-03" db="EMBL/GenBank/DDBJ databases">
        <title>Draft genome sequence of Aduncisulcus paluster, a free-living microaerophilic Fornicata.</title>
        <authorList>
            <person name="Yuyama I."/>
            <person name="Kume K."/>
            <person name="Tamura T."/>
            <person name="Inagaki Y."/>
            <person name="Hashimoto T."/>
        </authorList>
    </citation>
    <scope>NUCLEOTIDE SEQUENCE</scope>
    <source>
        <strain evidence="1">NY0171</strain>
    </source>
</reference>
<keyword evidence="2" id="KW-1185">Reference proteome</keyword>
<evidence type="ECO:0000313" key="2">
    <source>
        <dbReference type="Proteomes" id="UP001057375"/>
    </source>
</evidence>
<proteinExistence type="predicted"/>
<protein>
    <submittedName>
        <fullName evidence="1">Uncharacterized protein</fullName>
    </submittedName>
</protein>
<evidence type="ECO:0000313" key="1">
    <source>
        <dbReference type="EMBL" id="GKT22743.1"/>
    </source>
</evidence>
<dbReference type="EMBL" id="BQXS01006815">
    <property type="protein sequence ID" value="GKT22743.1"/>
    <property type="molecule type" value="Genomic_DNA"/>
</dbReference>
<organism evidence="1 2">
    <name type="scientific">Aduncisulcus paluster</name>
    <dbReference type="NCBI Taxonomy" id="2918883"/>
    <lineage>
        <taxon>Eukaryota</taxon>
        <taxon>Metamonada</taxon>
        <taxon>Carpediemonas-like organisms</taxon>
        <taxon>Aduncisulcus</taxon>
    </lineage>
</organism>
<dbReference type="Proteomes" id="UP001057375">
    <property type="component" value="Unassembled WGS sequence"/>
</dbReference>
<feature type="non-terminal residue" evidence="1">
    <location>
        <position position="1"/>
    </location>
</feature>
<accession>A0ABQ5JYN9</accession>
<comment type="caution">
    <text evidence="1">The sequence shown here is derived from an EMBL/GenBank/DDBJ whole genome shotgun (WGS) entry which is preliminary data.</text>
</comment>
<gene>
    <name evidence="1" type="ORF">ADUPG1_004518</name>
</gene>
<name>A0ABQ5JYN9_9EUKA</name>
<sequence length="64" mass="7035">CKSSIYGVCVHAANFFARFQKMLGEDAGDQTFTYATFSLKNHVDCSHSFTPCICSQTKSSSRSS</sequence>